<dbReference type="InterPro" id="IPR011990">
    <property type="entry name" value="TPR-like_helical_dom_sf"/>
</dbReference>
<dbReference type="Pfam" id="PF01381">
    <property type="entry name" value="HTH_3"/>
    <property type="match status" value="1"/>
</dbReference>
<dbReference type="AlphaFoldDB" id="A0A1R0ZKR6"/>
<dbReference type="GO" id="GO:0003677">
    <property type="term" value="F:DNA binding"/>
    <property type="evidence" value="ECO:0007669"/>
    <property type="project" value="InterPro"/>
</dbReference>
<reference evidence="2 3" key="1">
    <citation type="submission" date="2016-11" db="EMBL/GenBank/DDBJ databases">
        <title>Paenibacillus species isolates.</title>
        <authorList>
            <person name="Beno S.M."/>
        </authorList>
    </citation>
    <scope>NUCLEOTIDE SEQUENCE [LARGE SCALE GENOMIC DNA]</scope>
    <source>
        <strain evidence="2 3">FSL H7-0443</strain>
    </source>
</reference>
<sequence length="466" mass="54765">MKQMTIRAELADYLKKQGITINQFAEVSKVNSGTISNIINGNRPIAMQQLDRITEGMGLEEGCYYDLYVDECFVHSNPNWRRLRPFLYRCAELDKLECIARVVGIMMDSLSYTPSLFDTAEDFFTLGKHKAAAMLYQSVAESEKYQHSERLALCQYRLFTIALGEDRDANLRAAVQFEGFVNRLDEVDQLDALKDLANTYSALRHWDKVMAMAKEMGNKATIQYHAKYDRARKSRLQKEPEIPLFSYIQYSYMLRSVVYRELGDYDRALHYVNMYMDMNWIREDTEEALQLMNQSMEWARANINLLRILKGDITVLPEYVAYLEQREEEILSGLFKILQAANYYQFNVDDILLQFEGKISDCKDRHQLEIRSYNQQIFEDRYTNLMAEIAFYYIRRNKYEISIKYIMESLEYSVKINSESCIIKCVGMFEELRHTVSLETQKEYRNLISKVQRINEKKNGFVVSSA</sequence>
<dbReference type="PROSITE" id="PS50943">
    <property type="entry name" value="HTH_CROC1"/>
    <property type="match status" value="1"/>
</dbReference>
<feature type="domain" description="HTH cro/C1-type" evidence="1">
    <location>
        <begin position="10"/>
        <end position="65"/>
    </location>
</feature>
<dbReference type="SUPFAM" id="SSF47413">
    <property type="entry name" value="lambda repressor-like DNA-binding domains"/>
    <property type="match status" value="1"/>
</dbReference>
<protein>
    <submittedName>
        <fullName evidence="2">Transcriptional regulator</fullName>
    </submittedName>
</protein>
<dbReference type="CDD" id="cd00093">
    <property type="entry name" value="HTH_XRE"/>
    <property type="match status" value="1"/>
</dbReference>
<dbReference type="Gene3D" id="1.10.260.40">
    <property type="entry name" value="lambda repressor-like DNA-binding domains"/>
    <property type="match status" value="1"/>
</dbReference>
<gene>
    <name evidence="2" type="ORF">BSK65_08105</name>
</gene>
<dbReference type="Proteomes" id="UP000187425">
    <property type="component" value="Unassembled WGS sequence"/>
</dbReference>
<dbReference type="Gene3D" id="1.25.40.10">
    <property type="entry name" value="Tetratricopeptide repeat domain"/>
    <property type="match status" value="1"/>
</dbReference>
<dbReference type="EMBL" id="MPTW01000003">
    <property type="protein sequence ID" value="OME72325.1"/>
    <property type="molecule type" value="Genomic_DNA"/>
</dbReference>
<dbReference type="RefSeq" id="WP_076284025.1">
    <property type="nucleotide sequence ID" value="NZ_MPTW01000003.1"/>
</dbReference>
<dbReference type="OrthoDB" id="2470416at2"/>
<dbReference type="InterPro" id="IPR010982">
    <property type="entry name" value="Lambda_DNA-bd_dom_sf"/>
</dbReference>
<dbReference type="InterPro" id="IPR001387">
    <property type="entry name" value="Cro/C1-type_HTH"/>
</dbReference>
<evidence type="ECO:0000259" key="1">
    <source>
        <dbReference type="PROSITE" id="PS50943"/>
    </source>
</evidence>
<organism evidence="2 3">
    <name type="scientific">Paenibacillus odorifer</name>
    <dbReference type="NCBI Taxonomy" id="189426"/>
    <lineage>
        <taxon>Bacteria</taxon>
        <taxon>Bacillati</taxon>
        <taxon>Bacillota</taxon>
        <taxon>Bacilli</taxon>
        <taxon>Bacillales</taxon>
        <taxon>Paenibacillaceae</taxon>
        <taxon>Paenibacillus</taxon>
    </lineage>
</organism>
<comment type="caution">
    <text evidence="2">The sequence shown here is derived from an EMBL/GenBank/DDBJ whole genome shotgun (WGS) entry which is preliminary data.</text>
</comment>
<accession>A0A1R0ZKR6</accession>
<evidence type="ECO:0000313" key="2">
    <source>
        <dbReference type="EMBL" id="OME72325.1"/>
    </source>
</evidence>
<evidence type="ECO:0000313" key="3">
    <source>
        <dbReference type="Proteomes" id="UP000187425"/>
    </source>
</evidence>
<dbReference type="SMART" id="SM00530">
    <property type="entry name" value="HTH_XRE"/>
    <property type="match status" value="1"/>
</dbReference>
<proteinExistence type="predicted"/>
<name>A0A1R0ZKR6_9BACL</name>